<feature type="region of interest" description="Disordered" evidence="1">
    <location>
        <begin position="1"/>
        <end position="20"/>
    </location>
</feature>
<dbReference type="EMBL" id="JACGZW010000008">
    <property type="protein sequence ID" value="MBB1156127.1"/>
    <property type="molecule type" value="Genomic_DNA"/>
</dbReference>
<evidence type="ECO:0000256" key="1">
    <source>
        <dbReference type="SAM" id="MobiDB-lite"/>
    </source>
</evidence>
<evidence type="ECO:0000313" key="2">
    <source>
        <dbReference type="EMBL" id="MBB1156127.1"/>
    </source>
</evidence>
<reference evidence="2 3" key="1">
    <citation type="submission" date="2020-08" db="EMBL/GenBank/DDBJ databases">
        <title>Amycolatopsis sp. nov. DR6-1 isolated from Dendrobium heterocarpum.</title>
        <authorList>
            <person name="Tedsree N."/>
            <person name="Kuncharoen N."/>
            <person name="Likhitwitayawuid K."/>
            <person name="Tanasupawat S."/>
        </authorList>
    </citation>
    <scope>NUCLEOTIDE SEQUENCE [LARGE SCALE GENOMIC DNA]</scope>
    <source>
        <strain evidence="2 3">DR6-1</strain>
    </source>
</reference>
<keyword evidence="3" id="KW-1185">Reference proteome</keyword>
<sequence length="189" mass="20432">MSPCATIGGNTHSASSSTVTSLPAPAERSAFARALAADARQITDDDLREPFGYEWRAQLTAAWLAGLDRRERIGELLLASKLCRAGKGFCFALTRSGTQQDAQLPVDCLDRYLARPDLMYDQHWAMAAFLCLDARLGAGHASPFLGPSGAWQRWTAAAATPVTDPGSLRPQIGMMCSFAEHCMRSVDEP</sequence>
<dbReference type="Proteomes" id="UP000526734">
    <property type="component" value="Unassembled WGS sequence"/>
</dbReference>
<feature type="compositionally biased region" description="Polar residues" evidence="1">
    <location>
        <begin position="8"/>
        <end position="20"/>
    </location>
</feature>
<name>A0A7W3W0J0_9PSEU</name>
<accession>A0A7W3W0J0</accession>
<dbReference type="AlphaFoldDB" id="A0A7W3W0J0"/>
<dbReference type="RefSeq" id="WP_182893089.1">
    <property type="nucleotide sequence ID" value="NZ_JACGZW010000008.1"/>
</dbReference>
<organism evidence="2 3">
    <name type="scientific">Amycolatopsis dendrobii</name>
    <dbReference type="NCBI Taxonomy" id="2760662"/>
    <lineage>
        <taxon>Bacteria</taxon>
        <taxon>Bacillati</taxon>
        <taxon>Actinomycetota</taxon>
        <taxon>Actinomycetes</taxon>
        <taxon>Pseudonocardiales</taxon>
        <taxon>Pseudonocardiaceae</taxon>
        <taxon>Amycolatopsis</taxon>
    </lineage>
</organism>
<protein>
    <submittedName>
        <fullName evidence="2">Uncharacterized protein</fullName>
    </submittedName>
</protein>
<dbReference type="InterPro" id="IPR046042">
    <property type="entry name" value="DUF6000"/>
</dbReference>
<comment type="caution">
    <text evidence="2">The sequence shown here is derived from an EMBL/GenBank/DDBJ whole genome shotgun (WGS) entry which is preliminary data.</text>
</comment>
<evidence type="ECO:0000313" key="3">
    <source>
        <dbReference type="Proteomes" id="UP000526734"/>
    </source>
</evidence>
<dbReference type="Pfam" id="PF19463">
    <property type="entry name" value="DUF6000"/>
    <property type="match status" value="1"/>
</dbReference>
<proteinExistence type="predicted"/>
<gene>
    <name evidence="2" type="ORF">H4281_23500</name>
</gene>